<name>A0ABW2C166_9PSEU</name>
<accession>A0ABW2C166</accession>
<evidence type="ECO:0000313" key="1">
    <source>
        <dbReference type="EMBL" id="MFC6868340.1"/>
    </source>
</evidence>
<protein>
    <submittedName>
        <fullName evidence="1">Uncharacterized protein</fullName>
    </submittedName>
</protein>
<evidence type="ECO:0000313" key="2">
    <source>
        <dbReference type="Proteomes" id="UP001596337"/>
    </source>
</evidence>
<proteinExistence type="predicted"/>
<dbReference type="EMBL" id="JBHSXX010000001">
    <property type="protein sequence ID" value="MFC6868340.1"/>
    <property type="molecule type" value="Genomic_DNA"/>
</dbReference>
<dbReference type="Proteomes" id="UP001596337">
    <property type="component" value="Unassembled WGS sequence"/>
</dbReference>
<reference evidence="2" key="1">
    <citation type="journal article" date="2019" name="Int. J. Syst. Evol. Microbiol.">
        <title>The Global Catalogue of Microorganisms (GCM) 10K type strain sequencing project: providing services to taxonomists for standard genome sequencing and annotation.</title>
        <authorList>
            <consortium name="The Broad Institute Genomics Platform"/>
            <consortium name="The Broad Institute Genome Sequencing Center for Infectious Disease"/>
            <person name="Wu L."/>
            <person name="Ma J."/>
        </authorList>
    </citation>
    <scope>NUCLEOTIDE SEQUENCE [LARGE SCALE GENOMIC DNA]</scope>
    <source>
        <strain evidence="2">KCTC 32255</strain>
    </source>
</reference>
<gene>
    <name evidence="1" type="ORF">ACFQGD_14445</name>
</gene>
<dbReference type="RefSeq" id="WP_345398407.1">
    <property type="nucleotide sequence ID" value="NZ_BAABLA010000028.1"/>
</dbReference>
<comment type="caution">
    <text evidence="1">The sequence shown here is derived from an EMBL/GenBank/DDBJ whole genome shotgun (WGS) entry which is preliminary data.</text>
</comment>
<organism evidence="1 2">
    <name type="scientific">Haloechinothrix salitolerans</name>
    <dbReference type="NCBI Taxonomy" id="926830"/>
    <lineage>
        <taxon>Bacteria</taxon>
        <taxon>Bacillati</taxon>
        <taxon>Actinomycetota</taxon>
        <taxon>Actinomycetes</taxon>
        <taxon>Pseudonocardiales</taxon>
        <taxon>Pseudonocardiaceae</taxon>
        <taxon>Haloechinothrix</taxon>
    </lineage>
</organism>
<sequence>MTPNAKKAAIVGAVAIVLFFLITKPYESADAVHEVLGWFRDGAEAIVTFVRALFSP</sequence>
<keyword evidence="2" id="KW-1185">Reference proteome</keyword>